<evidence type="ECO:0000313" key="4">
    <source>
        <dbReference type="WBParaSite" id="PTRK_0001382900.1"/>
    </source>
</evidence>
<keyword evidence="2" id="KW-0812">Transmembrane</keyword>
<feature type="compositionally biased region" description="Polar residues" evidence="1">
    <location>
        <begin position="164"/>
        <end position="173"/>
    </location>
</feature>
<feature type="compositionally biased region" description="Low complexity" evidence="1">
    <location>
        <begin position="75"/>
        <end position="98"/>
    </location>
</feature>
<keyword evidence="2" id="KW-0472">Membrane</keyword>
<feature type="compositionally biased region" description="Basic residues" evidence="1">
    <location>
        <begin position="43"/>
        <end position="55"/>
    </location>
</feature>
<dbReference type="AlphaFoldDB" id="A0A0N4ZYF9"/>
<organism evidence="3 4">
    <name type="scientific">Parastrongyloides trichosuri</name>
    <name type="common">Possum-specific nematode worm</name>
    <dbReference type="NCBI Taxonomy" id="131310"/>
    <lineage>
        <taxon>Eukaryota</taxon>
        <taxon>Metazoa</taxon>
        <taxon>Ecdysozoa</taxon>
        <taxon>Nematoda</taxon>
        <taxon>Chromadorea</taxon>
        <taxon>Rhabditida</taxon>
        <taxon>Tylenchina</taxon>
        <taxon>Panagrolaimomorpha</taxon>
        <taxon>Strongyloidoidea</taxon>
        <taxon>Strongyloididae</taxon>
        <taxon>Parastrongyloides</taxon>
    </lineage>
</organism>
<sequence length="355" mass="38573">MSDDDTIVYIGVFIFVAAVVIIGGMVGFFLYKKNKKEKEKAKDRKRSGSKKRKSSRSSSGSRSKSSRRKSRSRSKSGSSGSKSKSSSSKSGSSSSRSRSSSEKRPGHSRRSSGSRKKKSSRRSRHSGSSNSDSSKSPKSLEASPNNSFPGEIKVSLPAKKDTGSPVQTGNLTILSPPPKLEQQQKPLPNPQINDINKSLQDKPKIKTPPIPKDDKLTDDKNFNNTPVDIKPYHPTIVFEGCPSSKQISNDLLKYKTNTHYIPPTTVDVPKVDEKSSPVENKLKGDDKSKQPGEVAVGMGSLLTSTNITYNNVNVMVNNTQDSEITEVVKAAVNAIPEPTLNLSDLPGLPTNKDEE</sequence>
<keyword evidence="3" id="KW-1185">Reference proteome</keyword>
<proteinExistence type="predicted"/>
<dbReference type="WBParaSite" id="PTRK_0001382900.1">
    <property type="protein sequence ID" value="PTRK_0001382900.1"/>
    <property type="gene ID" value="PTRK_0001382900"/>
</dbReference>
<keyword evidence="2" id="KW-1133">Transmembrane helix</keyword>
<feature type="compositionally biased region" description="Basic residues" evidence="1">
    <location>
        <begin position="106"/>
        <end position="125"/>
    </location>
</feature>
<feature type="compositionally biased region" description="Low complexity" evidence="1">
    <location>
        <begin position="126"/>
        <end position="139"/>
    </location>
</feature>
<accession>A0A0N4ZYF9</accession>
<reference evidence="4" key="1">
    <citation type="submission" date="2017-02" db="UniProtKB">
        <authorList>
            <consortium name="WormBaseParasite"/>
        </authorList>
    </citation>
    <scope>IDENTIFICATION</scope>
</reference>
<protein>
    <submittedName>
        <fullName evidence="4">Uncharacterized protein</fullName>
    </submittedName>
</protein>
<dbReference type="Proteomes" id="UP000038045">
    <property type="component" value="Unplaced"/>
</dbReference>
<evidence type="ECO:0000256" key="2">
    <source>
        <dbReference type="SAM" id="Phobius"/>
    </source>
</evidence>
<feature type="region of interest" description="Disordered" evidence="1">
    <location>
        <begin position="34"/>
        <end position="219"/>
    </location>
</feature>
<evidence type="ECO:0000313" key="3">
    <source>
        <dbReference type="Proteomes" id="UP000038045"/>
    </source>
</evidence>
<name>A0A0N4ZYF9_PARTI</name>
<evidence type="ECO:0000256" key="1">
    <source>
        <dbReference type="SAM" id="MobiDB-lite"/>
    </source>
</evidence>
<feature type="compositionally biased region" description="Basic and acidic residues" evidence="1">
    <location>
        <begin position="269"/>
        <end position="290"/>
    </location>
</feature>
<feature type="compositionally biased region" description="Basic residues" evidence="1">
    <location>
        <begin position="64"/>
        <end position="74"/>
    </location>
</feature>
<feature type="region of interest" description="Disordered" evidence="1">
    <location>
        <begin position="265"/>
        <end position="291"/>
    </location>
</feature>
<feature type="transmembrane region" description="Helical" evidence="2">
    <location>
        <begin position="6"/>
        <end position="31"/>
    </location>
</feature>